<dbReference type="InterPro" id="IPR006046">
    <property type="entry name" value="Alpha_amylase"/>
</dbReference>
<dbReference type="SMART" id="SM00642">
    <property type="entry name" value="Aamy"/>
    <property type="match status" value="1"/>
</dbReference>
<dbReference type="Proteomes" id="UP000316621">
    <property type="component" value="Chromosome 6"/>
</dbReference>
<dbReference type="EMBL" id="CM010720">
    <property type="protein sequence ID" value="RZC67294.1"/>
    <property type="molecule type" value="Genomic_DNA"/>
</dbReference>
<evidence type="ECO:0000256" key="4">
    <source>
        <dbReference type="ARBA" id="ARBA00012595"/>
    </source>
</evidence>
<dbReference type="PRINTS" id="PR00110">
    <property type="entry name" value="ALPHAAMYLASE"/>
</dbReference>
<dbReference type="Gene3D" id="2.60.40.1180">
    <property type="entry name" value="Golgi alpha-mannosidase II"/>
    <property type="match status" value="1"/>
</dbReference>
<dbReference type="PIRSF" id="PIRSF001028">
    <property type="entry name" value="Alph-amls_plant"/>
    <property type="match status" value="1"/>
</dbReference>
<evidence type="ECO:0000313" key="14">
    <source>
        <dbReference type="EMBL" id="RZC67294.1"/>
    </source>
</evidence>
<dbReference type="InterPro" id="IPR013775">
    <property type="entry name" value="A-amylase_pln"/>
</dbReference>
<keyword evidence="6" id="KW-0378">Hydrolase</keyword>
<evidence type="ECO:0000256" key="6">
    <source>
        <dbReference type="ARBA" id="ARBA00022801"/>
    </source>
</evidence>
<dbReference type="PANTHER" id="PTHR43447">
    <property type="entry name" value="ALPHA-AMYLASE"/>
    <property type="match status" value="1"/>
</dbReference>
<evidence type="ECO:0000256" key="11">
    <source>
        <dbReference type="SAM" id="MobiDB-lite"/>
    </source>
</evidence>
<dbReference type="AlphaFoldDB" id="A0A4Y7K1T5"/>
<comment type="catalytic activity">
    <reaction evidence="1">
        <text>Endohydrolysis of (1-&gt;4)-alpha-D-glucosidic linkages in polysaccharides containing three or more (1-&gt;4)-alpha-linked D-glucose units.</text>
        <dbReference type="EC" id="3.2.1.1"/>
    </reaction>
</comment>
<evidence type="ECO:0000259" key="13">
    <source>
        <dbReference type="SMART" id="SM00810"/>
    </source>
</evidence>
<dbReference type="STRING" id="3469.A0A4Y7K1T5"/>
<feature type="domain" description="Alpha-amylase C-terminal beta-sheet" evidence="13">
    <location>
        <begin position="369"/>
        <end position="429"/>
    </location>
</feature>
<keyword evidence="15" id="KW-1185">Reference proteome</keyword>
<feature type="active site" description="Nucleophile" evidence="10">
    <location>
        <position position="222"/>
    </location>
</feature>
<dbReference type="EC" id="3.2.1.1" evidence="4"/>
<evidence type="ECO:0000256" key="1">
    <source>
        <dbReference type="ARBA" id="ARBA00000548"/>
    </source>
</evidence>
<comment type="similarity">
    <text evidence="3">Belongs to the glycosyl hydrolase 13 family.</text>
</comment>
<dbReference type="InterPro" id="IPR012850">
    <property type="entry name" value="A-amylase_bs_C"/>
</dbReference>
<dbReference type="InterPro" id="IPR006047">
    <property type="entry name" value="GH13_cat_dom"/>
</dbReference>
<dbReference type="SUPFAM" id="SSF51445">
    <property type="entry name" value="(Trans)glycosidases"/>
    <property type="match status" value="1"/>
</dbReference>
<dbReference type="Gramene" id="RZC67294">
    <property type="protein sequence ID" value="RZC67294"/>
    <property type="gene ID" value="C5167_010999"/>
</dbReference>
<feature type="domain" description="Glycosyl hydrolase family 13 catalytic" evidence="12">
    <location>
        <begin position="3"/>
        <end position="368"/>
    </location>
</feature>
<feature type="active site" description="Proton donor" evidence="10">
    <location>
        <position position="247"/>
    </location>
</feature>
<dbReference type="OMA" id="FADINFA"/>
<reference evidence="14 15" key="1">
    <citation type="journal article" date="2018" name="Science">
        <title>The opium poppy genome and morphinan production.</title>
        <authorList>
            <person name="Guo L."/>
            <person name="Winzer T."/>
            <person name="Yang X."/>
            <person name="Li Y."/>
            <person name="Ning Z."/>
            <person name="He Z."/>
            <person name="Teodor R."/>
            <person name="Lu Y."/>
            <person name="Bowser T.A."/>
            <person name="Graham I.A."/>
            <person name="Ye K."/>
        </authorList>
    </citation>
    <scope>NUCLEOTIDE SEQUENCE [LARGE SCALE GENOMIC DNA]</scope>
    <source>
        <strain evidence="15">cv. HN1</strain>
        <tissue evidence="14">Leaves</tissue>
    </source>
</reference>
<keyword evidence="8" id="KW-0326">Glycosidase</keyword>
<protein>
    <recommendedName>
        <fullName evidence="4">alpha-amylase</fullName>
        <ecNumber evidence="4">3.2.1.1</ecNumber>
    </recommendedName>
    <alternativeName>
        <fullName evidence="9">1,4-alpha-D-glucan glucanohydrolase</fullName>
    </alternativeName>
</protein>
<dbReference type="GO" id="GO:0005509">
    <property type="term" value="F:calcium ion binding"/>
    <property type="evidence" value="ECO:0007669"/>
    <property type="project" value="InterPro"/>
</dbReference>
<dbReference type="Gene3D" id="3.20.20.80">
    <property type="entry name" value="Glycosidases"/>
    <property type="match status" value="1"/>
</dbReference>
<dbReference type="GO" id="GO:0004556">
    <property type="term" value="F:alpha-amylase activity"/>
    <property type="evidence" value="ECO:0007669"/>
    <property type="project" value="UniProtKB-UniRule"/>
</dbReference>
<dbReference type="GO" id="GO:0005975">
    <property type="term" value="P:carbohydrate metabolic process"/>
    <property type="evidence" value="ECO:0007669"/>
    <property type="project" value="InterPro"/>
</dbReference>
<evidence type="ECO:0000259" key="12">
    <source>
        <dbReference type="SMART" id="SM00642"/>
    </source>
</evidence>
<dbReference type="SUPFAM" id="SSF51011">
    <property type="entry name" value="Glycosyl hydrolase domain"/>
    <property type="match status" value="1"/>
</dbReference>
<evidence type="ECO:0000256" key="7">
    <source>
        <dbReference type="ARBA" id="ARBA00023277"/>
    </source>
</evidence>
<proteinExistence type="inferred from homology"/>
<evidence type="ECO:0000256" key="10">
    <source>
        <dbReference type="PIRSR" id="PIRSR001028-1"/>
    </source>
</evidence>
<name>A0A4Y7K1T5_PAPSO</name>
<organism evidence="14 15">
    <name type="scientific">Papaver somniferum</name>
    <name type="common">Opium poppy</name>
    <dbReference type="NCBI Taxonomy" id="3469"/>
    <lineage>
        <taxon>Eukaryota</taxon>
        <taxon>Viridiplantae</taxon>
        <taxon>Streptophyta</taxon>
        <taxon>Embryophyta</taxon>
        <taxon>Tracheophyta</taxon>
        <taxon>Spermatophyta</taxon>
        <taxon>Magnoliopsida</taxon>
        <taxon>Ranunculales</taxon>
        <taxon>Papaveraceae</taxon>
        <taxon>Papaveroideae</taxon>
        <taxon>Papaver</taxon>
    </lineage>
</organism>
<comment type="cofactor">
    <cofactor evidence="2">
        <name>Ca(2+)</name>
        <dbReference type="ChEBI" id="CHEBI:29108"/>
    </cofactor>
</comment>
<evidence type="ECO:0000256" key="5">
    <source>
        <dbReference type="ARBA" id="ARBA00022723"/>
    </source>
</evidence>
<evidence type="ECO:0000256" key="2">
    <source>
        <dbReference type="ARBA" id="ARBA00001913"/>
    </source>
</evidence>
<evidence type="ECO:0000256" key="8">
    <source>
        <dbReference type="ARBA" id="ARBA00023295"/>
    </source>
</evidence>
<feature type="region of interest" description="Disordered" evidence="11">
    <location>
        <begin position="172"/>
        <end position="195"/>
    </location>
</feature>
<dbReference type="InterPro" id="IPR013780">
    <property type="entry name" value="Glyco_hydro_b"/>
</dbReference>
<evidence type="ECO:0000256" key="9">
    <source>
        <dbReference type="ARBA" id="ARBA00030238"/>
    </source>
</evidence>
<keyword evidence="7" id="KW-0119">Carbohydrate metabolism</keyword>
<evidence type="ECO:0000313" key="15">
    <source>
        <dbReference type="Proteomes" id="UP000316621"/>
    </source>
</evidence>
<accession>A0A4Y7K1T5</accession>
<dbReference type="SMART" id="SM00810">
    <property type="entry name" value="Alpha-amyl_C2"/>
    <property type="match status" value="1"/>
</dbReference>
<dbReference type="CDD" id="cd11314">
    <property type="entry name" value="AmyAc_arch_bac_plant_AmyA"/>
    <property type="match status" value="1"/>
</dbReference>
<gene>
    <name evidence="14" type="ORF">C5167_010999</name>
</gene>
<keyword evidence="5" id="KW-0479">Metal-binding</keyword>
<dbReference type="Pfam" id="PF07821">
    <property type="entry name" value="Alpha-amyl_C2"/>
    <property type="match status" value="1"/>
</dbReference>
<evidence type="ECO:0000256" key="3">
    <source>
        <dbReference type="ARBA" id="ARBA00008061"/>
    </source>
</evidence>
<sequence>MDVAYISGFNWESSSKEGGWYNFLKNSAPSDLASAGITHIWLPPSSQSVASAFSLKIGRTWRTVSFEVDRFTDLKSKYISFADINFAINFPFEGYMPGRLYDLNSKYGSVDELKSLIRAFKDKGIKSVADIVINHRTAAKQDGRGIWCIFEGGTSDDRLDWGPSYICKDDTEYSDGSGNPDTGEPFTPAPDIDHTNPRVQRELSDWMNWLKTDIGFSGWRFDFVKGYSPDYMKLYMENTKPAFAVGEFYDGNKDLIIKWLQAVGKSNITAFDFPTKFILQNAVQGNLSKLKDSYGKPPGLIGSLPGKSVTFMDNHDTGSAQKQNPFPSDKVIQGYAYILTHPGIPSIFYDHFYDWGIKEEVIKLTAVRFRNGIKPTSSVRIIAAEADLYLAEIDEKIITKIGPKLDLGSLVPPNFKVVAHGKDYAVFEKTQKNPALILKFSRPHFKVSRYHSEYQLRRILAEPRASKVESFVLTIEEE</sequence>
<dbReference type="InterPro" id="IPR017853">
    <property type="entry name" value="GH"/>
</dbReference>